<feature type="transmembrane region" description="Helical" evidence="1">
    <location>
        <begin position="14"/>
        <end position="36"/>
    </location>
</feature>
<dbReference type="OrthoDB" id="9852358at2"/>
<evidence type="ECO:0000256" key="1">
    <source>
        <dbReference type="SAM" id="Phobius"/>
    </source>
</evidence>
<evidence type="ECO:0000313" key="2">
    <source>
        <dbReference type="EMBL" id="KAA1422128.1"/>
    </source>
</evidence>
<name>A0A5Q6RVR4_9ACTN</name>
<dbReference type="EMBL" id="VDFQ02000004">
    <property type="protein sequence ID" value="KAA1422128.1"/>
    <property type="molecule type" value="Genomic_DNA"/>
</dbReference>
<proteinExistence type="predicted"/>
<dbReference type="AlphaFoldDB" id="A0A5Q6RVR4"/>
<gene>
    <name evidence="2" type="ORF">FE697_013145</name>
</gene>
<dbReference type="Proteomes" id="UP000307768">
    <property type="component" value="Unassembled WGS sequence"/>
</dbReference>
<keyword evidence="1" id="KW-1133">Transmembrane helix</keyword>
<protein>
    <submittedName>
        <fullName evidence="2">Uncharacterized protein</fullName>
    </submittedName>
</protein>
<accession>A0A5Q6RVR4</accession>
<feature type="transmembrane region" description="Helical" evidence="1">
    <location>
        <begin position="106"/>
        <end position="128"/>
    </location>
</feature>
<feature type="transmembrane region" description="Helical" evidence="1">
    <location>
        <begin position="43"/>
        <end position="65"/>
    </location>
</feature>
<organism evidence="2 3">
    <name type="scientific">Mumia zhuanghuii</name>
    <dbReference type="NCBI Taxonomy" id="2585211"/>
    <lineage>
        <taxon>Bacteria</taxon>
        <taxon>Bacillati</taxon>
        <taxon>Actinomycetota</taxon>
        <taxon>Actinomycetes</taxon>
        <taxon>Propionibacteriales</taxon>
        <taxon>Nocardioidaceae</taxon>
        <taxon>Mumia</taxon>
    </lineage>
</organism>
<keyword evidence="1" id="KW-0812">Transmembrane</keyword>
<reference evidence="2 3" key="1">
    <citation type="submission" date="2019-09" db="EMBL/GenBank/DDBJ databases">
        <title>Mumia zhuanghuii sp. nov. isolated from the intestinal contents of plateau pika (Ochotona curzoniae) in the Qinghai-Tibet plateau of China.</title>
        <authorList>
            <person name="Tian Z."/>
        </authorList>
    </citation>
    <scope>NUCLEOTIDE SEQUENCE [LARGE SCALE GENOMIC DNA]</scope>
    <source>
        <strain evidence="3">350</strain>
    </source>
</reference>
<sequence>MSSVLRIPGHPSEATVVVISMAATAVLGATGINVLLTTSPARAGYLAAAVAAGGIALCCFAGAIALLRLTGCLRPALWGYLPGLAAVLAAGLLVSEHATRGATDPVAPAVGALVLLLPSTWIPIYAAVHAHLESRREDAAVRSWRGRI</sequence>
<evidence type="ECO:0000313" key="3">
    <source>
        <dbReference type="Proteomes" id="UP000307768"/>
    </source>
</evidence>
<feature type="transmembrane region" description="Helical" evidence="1">
    <location>
        <begin position="77"/>
        <end position="94"/>
    </location>
</feature>
<comment type="caution">
    <text evidence="2">The sequence shown here is derived from an EMBL/GenBank/DDBJ whole genome shotgun (WGS) entry which is preliminary data.</text>
</comment>
<dbReference type="RefSeq" id="WP_149770086.1">
    <property type="nucleotide sequence ID" value="NZ_VDFQ02000004.1"/>
</dbReference>
<keyword evidence="1" id="KW-0472">Membrane</keyword>